<dbReference type="Proteomes" id="UP000030689">
    <property type="component" value="Unassembled WGS sequence"/>
</dbReference>
<dbReference type="KEGG" id="eus:EUTSA_v10027990mg"/>
<dbReference type="STRING" id="72664.V4LU75"/>
<protein>
    <submittedName>
        <fullName evidence="1">Uncharacterized protein</fullName>
    </submittedName>
</protein>
<keyword evidence="2" id="KW-1185">Reference proteome</keyword>
<reference evidence="1 2" key="1">
    <citation type="journal article" date="2013" name="Front. Plant Sci.">
        <title>The Reference Genome of the Halophytic Plant Eutrema salsugineum.</title>
        <authorList>
            <person name="Yang R."/>
            <person name="Jarvis D.E."/>
            <person name="Chen H."/>
            <person name="Beilstein M.A."/>
            <person name="Grimwood J."/>
            <person name="Jenkins J."/>
            <person name="Shu S."/>
            <person name="Prochnik S."/>
            <person name="Xin M."/>
            <person name="Ma C."/>
            <person name="Schmutz J."/>
            <person name="Wing R.A."/>
            <person name="Mitchell-Olds T."/>
            <person name="Schumaker K.S."/>
            <person name="Wang X."/>
        </authorList>
    </citation>
    <scope>NUCLEOTIDE SEQUENCE [LARGE SCALE GENOMIC DNA]</scope>
</reference>
<dbReference type="AlphaFoldDB" id="V4LU75"/>
<dbReference type="Gramene" id="ESQ47389">
    <property type="protein sequence ID" value="ESQ47389"/>
    <property type="gene ID" value="EUTSA_v10027990mg"/>
</dbReference>
<gene>
    <name evidence="1" type="ORF">EUTSA_v10027990mg</name>
</gene>
<evidence type="ECO:0000313" key="1">
    <source>
        <dbReference type="EMBL" id="ESQ47389.1"/>
    </source>
</evidence>
<sequence length="134" mass="16049">MAEAVTRWAYLETNLGTRVAIFFHYGEPIPDFKERLCMKHQQIFPQFGEISICGFKIKRDGRFYLVPDDNFLDFAKASEHIHKDWFLHVDVLSDKMKKERKQKQRHKQNKLFKNQNSSLPDTVFFVIMFSRTFL</sequence>
<dbReference type="EMBL" id="KI517416">
    <property type="protein sequence ID" value="ESQ47389.1"/>
    <property type="molecule type" value="Genomic_DNA"/>
</dbReference>
<evidence type="ECO:0000313" key="2">
    <source>
        <dbReference type="Proteomes" id="UP000030689"/>
    </source>
</evidence>
<organism evidence="1 2">
    <name type="scientific">Eutrema salsugineum</name>
    <name type="common">Saltwater cress</name>
    <name type="synonym">Sisymbrium salsugineum</name>
    <dbReference type="NCBI Taxonomy" id="72664"/>
    <lineage>
        <taxon>Eukaryota</taxon>
        <taxon>Viridiplantae</taxon>
        <taxon>Streptophyta</taxon>
        <taxon>Embryophyta</taxon>
        <taxon>Tracheophyta</taxon>
        <taxon>Spermatophyta</taxon>
        <taxon>Magnoliopsida</taxon>
        <taxon>eudicotyledons</taxon>
        <taxon>Gunneridae</taxon>
        <taxon>Pentapetalae</taxon>
        <taxon>rosids</taxon>
        <taxon>malvids</taxon>
        <taxon>Brassicales</taxon>
        <taxon>Brassicaceae</taxon>
        <taxon>Eutremeae</taxon>
        <taxon>Eutrema</taxon>
    </lineage>
</organism>
<accession>V4LU75</accession>
<name>V4LU75_EUTSA</name>
<proteinExistence type="predicted"/>